<name>A0ABW4IRG4_9ACTN</name>
<feature type="transmembrane region" description="Helical" evidence="8">
    <location>
        <begin position="46"/>
        <end position="65"/>
    </location>
</feature>
<feature type="transmembrane region" description="Helical" evidence="8">
    <location>
        <begin position="121"/>
        <end position="140"/>
    </location>
</feature>
<feature type="transmembrane region" description="Helical" evidence="8">
    <location>
        <begin position="404"/>
        <end position="425"/>
    </location>
</feature>
<evidence type="ECO:0000256" key="3">
    <source>
        <dbReference type="ARBA" id="ARBA00022692"/>
    </source>
</evidence>
<comment type="similarity">
    <text evidence="6">Belongs to the YccS/YhfK family.</text>
</comment>
<feature type="region of interest" description="Disordered" evidence="7">
    <location>
        <begin position="184"/>
        <end position="203"/>
    </location>
</feature>
<comment type="caution">
    <text evidence="10">The sequence shown here is derived from an EMBL/GenBank/DDBJ whole genome shotgun (WGS) entry which is preliminary data.</text>
</comment>
<proteinExistence type="inferred from homology"/>
<dbReference type="PANTHER" id="PTHR30509">
    <property type="entry name" value="P-HYDROXYBENZOIC ACID EFFLUX PUMP SUBUNIT-RELATED"/>
    <property type="match status" value="1"/>
</dbReference>
<sequence length="692" mass="72653">MTLAAVAAFYICLYGLHDPLAATYGLFAVVAMAGLSRIPGTGRQRAVVITQLLPVGWLLVTAGTLLAVRTWTAAVGILVIGFLLAYSTVAGPRLAGAAAGLQLLYILPCFPPYAPQTLGERLGGMTLGVLLLVLAESLLLPDPPTTSYRDLSADAAMTAARCATELTRPPWTLSIGADTAARSAGEALRPSAVPESERPAGPGLRERALAHTGMAARVLLARLQEVPGPGPQGPHSQTLALLHEVAASAQRTTAALRTGRPAGPGQLEEALAVYLRLRTVAMKRETPETIDIVMHRQAMLIEAAYAGVTLAVAADLALGRRPGSAETRDGSFWYARQGAARLWGHRLWAHLSPRSVYFQNAIRIGLALAAARTVAGLDSLPHGFWAMLAVLTLIRTTAAQTVSIVARALVGTLLGALAAAAMLVFVSGNTAAYAVALPVITLAAFWIGPTRGVGWAQGLFTLVVSIVFAQLAPATWQLAEFRFLNVLIGSSIGLIFGLLAWPRGAQKELRRDVAALLRAIGSTITSTTSVLTQGAAERRSSLPSLRRALTLAESSFAQYQGEPQQPGTAVVDWHAALMAGHHALRGALRLLAGGPPADIRSPASAWQIELDTDGDVLAKRYELVGGLLDGAPQSPSRSHPPVPGEAAHGRPQGLPASPLYYDAEAWLKALSVDLDRVAATAAAMGPSSEYRR</sequence>
<reference evidence="11" key="1">
    <citation type="journal article" date="2019" name="Int. J. Syst. Evol. Microbiol.">
        <title>The Global Catalogue of Microorganisms (GCM) 10K type strain sequencing project: providing services to taxonomists for standard genome sequencing and annotation.</title>
        <authorList>
            <consortium name="The Broad Institute Genomics Platform"/>
            <consortium name="The Broad Institute Genome Sequencing Center for Infectious Disease"/>
            <person name="Wu L."/>
            <person name="Ma J."/>
        </authorList>
    </citation>
    <scope>NUCLEOTIDE SEQUENCE [LARGE SCALE GENOMIC DNA]</scope>
    <source>
        <strain evidence="11">CGMCC 1.12470</strain>
    </source>
</reference>
<evidence type="ECO:0000313" key="11">
    <source>
        <dbReference type="Proteomes" id="UP001597261"/>
    </source>
</evidence>
<dbReference type="InterPro" id="IPR049453">
    <property type="entry name" value="Memb_transporter_dom"/>
</dbReference>
<feature type="domain" description="Integral membrane bound transporter" evidence="9">
    <location>
        <begin position="374"/>
        <end position="496"/>
    </location>
</feature>
<evidence type="ECO:0000256" key="6">
    <source>
        <dbReference type="ARBA" id="ARBA00043993"/>
    </source>
</evidence>
<keyword evidence="2" id="KW-1003">Cell membrane</keyword>
<dbReference type="RefSeq" id="WP_381081911.1">
    <property type="nucleotide sequence ID" value="NZ_JBHUDX010000030.1"/>
</dbReference>
<keyword evidence="11" id="KW-1185">Reference proteome</keyword>
<dbReference type="PANTHER" id="PTHR30509:SF9">
    <property type="entry name" value="MULTIDRUG RESISTANCE PROTEIN MDTO"/>
    <property type="match status" value="1"/>
</dbReference>
<evidence type="ECO:0000256" key="8">
    <source>
        <dbReference type="SAM" id="Phobius"/>
    </source>
</evidence>
<evidence type="ECO:0000256" key="7">
    <source>
        <dbReference type="SAM" id="MobiDB-lite"/>
    </source>
</evidence>
<evidence type="ECO:0000259" key="9">
    <source>
        <dbReference type="Pfam" id="PF13515"/>
    </source>
</evidence>
<dbReference type="EMBL" id="JBHUDX010000030">
    <property type="protein sequence ID" value="MFD1659124.1"/>
    <property type="molecule type" value="Genomic_DNA"/>
</dbReference>
<feature type="transmembrane region" description="Helical" evidence="8">
    <location>
        <begin position="431"/>
        <end position="448"/>
    </location>
</feature>
<evidence type="ECO:0000256" key="2">
    <source>
        <dbReference type="ARBA" id="ARBA00022475"/>
    </source>
</evidence>
<keyword evidence="3 8" id="KW-0812">Transmembrane</keyword>
<evidence type="ECO:0000313" key="10">
    <source>
        <dbReference type="EMBL" id="MFD1659124.1"/>
    </source>
</evidence>
<feature type="region of interest" description="Disordered" evidence="7">
    <location>
        <begin position="628"/>
        <end position="654"/>
    </location>
</feature>
<feature type="transmembrane region" description="Helical" evidence="8">
    <location>
        <begin position="6"/>
        <end position="34"/>
    </location>
</feature>
<evidence type="ECO:0000256" key="1">
    <source>
        <dbReference type="ARBA" id="ARBA00004651"/>
    </source>
</evidence>
<protein>
    <submittedName>
        <fullName evidence="10">FUSC family protein</fullName>
    </submittedName>
</protein>
<organism evidence="10 11">
    <name type="scientific">Streptomyces caeni</name>
    <dbReference type="NCBI Taxonomy" id="2307231"/>
    <lineage>
        <taxon>Bacteria</taxon>
        <taxon>Bacillati</taxon>
        <taxon>Actinomycetota</taxon>
        <taxon>Actinomycetes</taxon>
        <taxon>Kitasatosporales</taxon>
        <taxon>Streptomycetaceae</taxon>
        <taxon>Streptomyces</taxon>
    </lineage>
</organism>
<keyword evidence="4 8" id="KW-1133">Transmembrane helix</keyword>
<keyword evidence="5 8" id="KW-0472">Membrane</keyword>
<evidence type="ECO:0000256" key="5">
    <source>
        <dbReference type="ARBA" id="ARBA00023136"/>
    </source>
</evidence>
<feature type="transmembrane region" description="Helical" evidence="8">
    <location>
        <begin position="482"/>
        <end position="501"/>
    </location>
</feature>
<feature type="transmembrane region" description="Helical" evidence="8">
    <location>
        <begin position="455"/>
        <end position="476"/>
    </location>
</feature>
<gene>
    <name evidence="10" type="ORF">ACFSL4_13115</name>
</gene>
<dbReference type="Pfam" id="PF13515">
    <property type="entry name" value="FUSC_2"/>
    <property type="match status" value="1"/>
</dbReference>
<evidence type="ECO:0000256" key="4">
    <source>
        <dbReference type="ARBA" id="ARBA00022989"/>
    </source>
</evidence>
<feature type="transmembrane region" description="Helical" evidence="8">
    <location>
        <begin position="71"/>
        <end position="89"/>
    </location>
</feature>
<accession>A0ABW4IRG4</accession>
<dbReference type="Proteomes" id="UP001597261">
    <property type="component" value="Unassembled WGS sequence"/>
</dbReference>
<comment type="subcellular location">
    <subcellularLocation>
        <location evidence="1">Cell membrane</location>
        <topology evidence="1">Multi-pass membrane protein</topology>
    </subcellularLocation>
</comment>